<proteinExistence type="predicted"/>
<evidence type="ECO:0000313" key="1">
    <source>
        <dbReference type="EMBL" id="MPC71837.1"/>
    </source>
</evidence>
<evidence type="ECO:0000313" key="2">
    <source>
        <dbReference type="Proteomes" id="UP000324222"/>
    </source>
</evidence>
<gene>
    <name evidence="1" type="ORF">E2C01_066127</name>
</gene>
<dbReference type="Proteomes" id="UP000324222">
    <property type="component" value="Unassembled WGS sequence"/>
</dbReference>
<comment type="caution">
    <text evidence="1">The sequence shown here is derived from an EMBL/GenBank/DDBJ whole genome shotgun (WGS) entry which is preliminary data.</text>
</comment>
<protein>
    <submittedName>
        <fullName evidence="1">Uncharacterized protein</fullName>
    </submittedName>
</protein>
<name>A0A5B7HRG5_PORTR</name>
<dbReference type="AlphaFoldDB" id="A0A5B7HRG5"/>
<keyword evidence="2" id="KW-1185">Reference proteome</keyword>
<sequence length="69" mass="7784">MSFTLEESSDDRLPFLNVLITAQEKGFSTQTHQQRTENLNGESECPQQYLSTTTNAYVLLGSESEQPKD</sequence>
<accession>A0A5B7HRG5</accession>
<organism evidence="1 2">
    <name type="scientific">Portunus trituberculatus</name>
    <name type="common">Swimming crab</name>
    <name type="synonym">Neptunus trituberculatus</name>
    <dbReference type="NCBI Taxonomy" id="210409"/>
    <lineage>
        <taxon>Eukaryota</taxon>
        <taxon>Metazoa</taxon>
        <taxon>Ecdysozoa</taxon>
        <taxon>Arthropoda</taxon>
        <taxon>Crustacea</taxon>
        <taxon>Multicrustacea</taxon>
        <taxon>Malacostraca</taxon>
        <taxon>Eumalacostraca</taxon>
        <taxon>Eucarida</taxon>
        <taxon>Decapoda</taxon>
        <taxon>Pleocyemata</taxon>
        <taxon>Brachyura</taxon>
        <taxon>Eubrachyura</taxon>
        <taxon>Portunoidea</taxon>
        <taxon>Portunidae</taxon>
        <taxon>Portuninae</taxon>
        <taxon>Portunus</taxon>
    </lineage>
</organism>
<dbReference type="EMBL" id="VSRR010033653">
    <property type="protein sequence ID" value="MPC71837.1"/>
    <property type="molecule type" value="Genomic_DNA"/>
</dbReference>
<reference evidence="1 2" key="1">
    <citation type="submission" date="2019-05" db="EMBL/GenBank/DDBJ databases">
        <title>Another draft genome of Portunus trituberculatus and its Hox gene families provides insights of decapod evolution.</title>
        <authorList>
            <person name="Jeong J.-H."/>
            <person name="Song I."/>
            <person name="Kim S."/>
            <person name="Choi T."/>
            <person name="Kim D."/>
            <person name="Ryu S."/>
            <person name="Kim W."/>
        </authorList>
    </citation>
    <scope>NUCLEOTIDE SEQUENCE [LARGE SCALE GENOMIC DNA]</scope>
    <source>
        <tissue evidence="1">Muscle</tissue>
    </source>
</reference>